<dbReference type="WBParaSite" id="SSLN_0001405001-mRNA-1">
    <property type="protein sequence ID" value="SSLN_0001405001-mRNA-1"/>
    <property type="gene ID" value="SSLN_0001405001"/>
</dbReference>
<keyword evidence="3" id="KW-1185">Reference proteome</keyword>
<evidence type="ECO:0000256" key="1">
    <source>
        <dbReference type="SAM" id="MobiDB-lite"/>
    </source>
</evidence>
<feature type="compositionally biased region" description="Basic residues" evidence="1">
    <location>
        <begin position="323"/>
        <end position="338"/>
    </location>
</feature>
<dbReference type="OrthoDB" id="273452at2759"/>
<evidence type="ECO:0000313" key="4">
    <source>
        <dbReference type="WBParaSite" id="SSLN_0001405001-mRNA-1"/>
    </source>
</evidence>
<feature type="region of interest" description="Disordered" evidence="1">
    <location>
        <begin position="198"/>
        <end position="281"/>
    </location>
</feature>
<evidence type="ECO:0000313" key="3">
    <source>
        <dbReference type="Proteomes" id="UP000275846"/>
    </source>
</evidence>
<gene>
    <name evidence="2" type="ORF">SSLN_LOCUS13535</name>
</gene>
<name>A0A183TAN7_SCHSO</name>
<dbReference type="EMBL" id="UYSU01038168">
    <property type="protein sequence ID" value="VDL99920.1"/>
    <property type="molecule type" value="Genomic_DNA"/>
</dbReference>
<dbReference type="AlphaFoldDB" id="A0A183TAN7"/>
<dbReference type="STRING" id="70667.A0A183TAN7"/>
<reference evidence="4" key="1">
    <citation type="submission" date="2016-06" db="UniProtKB">
        <authorList>
            <consortium name="WormBaseParasite"/>
        </authorList>
    </citation>
    <scope>IDENTIFICATION</scope>
</reference>
<accession>A0A183TAN7</accession>
<feature type="region of interest" description="Disordered" evidence="1">
    <location>
        <begin position="321"/>
        <end position="345"/>
    </location>
</feature>
<organism evidence="4">
    <name type="scientific">Schistocephalus solidus</name>
    <name type="common">Tapeworm</name>
    <dbReference type="NCBI Taxonomy" id="70667"/>
    <lineage>
        <taxon>Eukaryota</taxon>
        <taxon>Metazoa</taxon>
        <taxon>Spiralia</taxon>
        <taxon>Lophotrochozoa</taxon>
        <taxon>Platyhelminthes</taxon>
        <taxon>Cestoda</taxon>
        <taxon>Eucestoda</taxon>
        <taxon>Diphyllobothriidea</taxon>
        <taxon>Diphyllobothriidae</taxon>
        <taxon>Schistocephalus</taxon>
    </lineage>
</organism>
<evidence type="ECO:0000313" key="2">
    <source>
        <dbReference type="EMBL" id="VDL99920.1"/>
    </source>
</evidence>
<protein>
    <submittedName>
        <fullName evidence="2 4">Uncharacterized protein</fullName>
    </submittedName>
</protein>
<reference evidence="2 3" key="2">
    <citation type="submission" date="2018-11" db="EMBL/GenBank/DDBJ databases">
        <authorList>
            <consortium name="Pathogen Informatics"/>
        </authorList>
    </citation>
    <scope>NUCLEOTIDE SEQUENCE [LARGE SCALE GENOMIC DNA]</scope>
    <source>
        <strain evidence="2 3">NST_G2</strain>
    </source>
</reference>
<feature type="compositionally biased region" description="Basic and acidic residues" evidence="1">
    <location>
        <begin position="225"/>
        <end position="234"/>
    </location>
</feature>
<sequence>MDPVNAVVIRYPLQRKFVMVSDTNMLRQAAAAEIFCQFKARTQVPGVSRDLREGLEYVPYCRSQSAARSPDRPHTPQAVGFFSLGESRDCCGSKEELACIQMFKTSVMPPPPTYSLCPCVVGHENVANDVRQSAYFQRLPDLPVSCRELDGDPQTMPIIFEDVFLAALTPQVTPPPPPPPAGACGKSLSVEEFVRLEENSKSTVTTGTAGPSTSTTVDYVSVEVKPSDHRDMRELSSGARIPAPATPVVPVGSSKRQRGVLEEDRELGSNEPASPSAEPEATTPLAVAANGPAVAAAAAVAALTMPGKPYPLPFLRSITRPASHARRRQQLLSRRRGRTSTGSSLVDPDVTLLGYRRVIDEFAGLATPASTSTPPPPSMRSSQDASCFPLANGAVDGALRRHGSTLSLASLPAIERDLGMAPTRFAYFKRRLHHTKSLPSLTAPPTSANEADAGPVTALGSLRHRLRLPADETAALSIPWCPRCGLPDWSSSSQRDRLGGGGHLLSRVASLAVSMPSLPSANSLDFEDVDSELSPQSDPGAQKRRLFRPSLNRLKMLKTSAPSWLTRLTSPSKIVRIGSCSNLAAAGQDSCQCGTRSGVARPPRPMLYSRDFLNVTEPVVNVAQSCRVEMTDFRQHRAKTQVLKQDVVEMEEDLADWMLVDPEDHLSPLERRLNVRFNPLVVI</sequence>
<proteinExistence type="predicted"/>
<feature type="compositionally biased region" description="Basic and acidic residues" evidence="1">
    <location>
        <begin position="259"/>
        <end position="268"/>
    </location>
</feature>
<feature type="compositionally biased region" description="Low complexity" evidence="1">
    <location>
        <begin position="202"/>
        <end position="217"/>
    </location>
</feature>
<dbReference type="Proteomes" id="UP000275846">
    <property type="component" value="Unassembled WGS sequence"/>
</dbReference>